<protein>
    <submittedName>
        <fullName evidence="2">Uncharacterized protein</fullName>
    </submittedName>
</protein>
<dbReference type="AlphaFoldDB" id="A0AB34J4Q9"/>
<keyword evidence="1" id="KW-1133">Transmembrane helix</keyword>
<proteinExistence type="predicted"/>
<keyword evidence="1" id="KW-0472">Membrane</keyword>
<feature type="transmembrane region" description="Helical" evidence="1">
    <location>
        <begin position="72"/>
        <end position="97"/>
    </location>
</feature>
<name>A0AB34J4Q9_PRYPA</name>
<gene>
    <name evidence="2" type="ORF">AB1Y20_006303</name>
</gene>
<keyword evidence="1" id="KW-0812">Transmembrane</keyword>
<dbReference type="Proteomes" id="UP001515480">
    <property type="component" value="Unassembled WGS sequence"/>
</dbReference>
<reference evidence="2 3" key="1">
    <citation type="journal article" date="2024" name="Science">
        <title>Giant polyketide synthase enzymes in the biosynthesis of giant marine polyether toxins.</title>
        <authorList>
            <person name="Fallon T.R."/>
            <person name="Shende V.V."/>
            <person name="Wierzbicki I.H."/>
            <person name="Pendleton A.L."/>
            <person name="Watervoot N.F."/>
            <person name="Auber R.P."/>
            <person name="Gonzalez D.J."/>
            <person name="Wisecaver J.H."/>
            <person name="Moore B.S."/>
        </authorList>
    </citation>
    <scope>NUCLEOTIDE SEQUENCE [LARGE SCALE GENOMIC DNA]</scope>
    <source>
        <strain evidence="2 3">12B1</strain>
    </source>
</reference>
<evidence type="ECO:0000256" key="1">
    <source>
        <dbReference type="SAM" id="Phobius"/>
    </source>
</evidence>
<comment type="caution">
    <text evidence="2">The sequence shown here is derived from an EMBL/GenBank/DDBJ whole genome shotgun (WGS) entry which is preliminary data.</text>
</comment>
<accession>A0AB34J4Q9</accession>
<evidence type="ECO:0000313" key="2">
    <source>
        <dbReference type="EMBL" id="KAL1511506.1"/>
    </source>
</evidence>
<sequence>MTLLQCAACSLPPRVPALRLRGGANAMELPPHFAHSVVLGLLANSAAVVLAHNLHGALEAAGLSSPRRLALAVVHAATVFVSFFAVFLLTGFVPMGYVPGATPWLPLFRLPS</sequence>
<organism evidence="2 3">
    <name type="scientific">Prymnesium parvum</name>
    <name type="common">Toxic golden alga</name>
    <dbReference type="NCBI Taxonomy" id="97485"/>
    <lineage>
        <taxon>Eukaryota</taxon>
        <taxon>Haptista</taxon>
        <taxon>Haptophyta</taxon>
        <taxon>Prymnesiophyceae</taxon>
        <taxon>Prymnesiales</taxon>
        <taxon>Prymnesiaceae</taxon>
        <taxon>Prymnesium</taxon>
    </lineage>
</organism>
<evidence type="ECO:0000313" key="3">
    <source>
        <dbReference type="Proteomes" id="UP001515480"/>
    </source>
</evidence>
<keyword evidence="3" id="KW-1185">Reference proteome</keyword>
<dbReference type="EMBL" id="JBGBPQ010000014">
    <property type="protein sequence ID" value="KAL1511506.1"/>
    <property type="molecule type" value="Genomic_DNA"/>
</dbReference>